<reference evidence="1 2" key="2">
    <citation type="journal article" date="2011" name="J. Bacteriol.">
        <title>Complete genome sequence of a carbon monoxide-utilizing acetogen, Eubacterium limosum KIST612.</title>
        <authorList>
            <person name="Roh H."/>
            <person name="Ko H.J."/>
            <person name="Kim D."/>
            <person name="Choi D.G."/>
            <person name="Park S."/>
            <person name="Kim S."/>
            <person name="Chang I.S."/>
            <person name="Choi I.G."/>
        </authorList>
    </citation>
    <scope>NUCLEOTIDE SEQUENCE [LARGE SCALE GENOMIC DNA]</scope>
    <source>
        <strain evidence="1 2">KIST612</strain>
    </source>
</reference>
<keyword evidence="2" id="KW-1185">Reference proteome</keyword>
<dbReference type="Proteomes" id="UP000006873">
    <property type="component" value="Chromosome"/>
</dbReference>
<reference key="1">
    <citation type="submission" date="2010-09" db="EMBL/GenBank/DDBJ databases">
        <authorList>
            <person name="Roh H."/>
            <person name="Ko H.-J."/>
            <person name="Kim D."/>
            <person name="Choi D.G."/>
            <person name="Park S."/>
            <person name="Kim S."/>
            <person name="Kim K.H."/>
            <person name="Chang I.S."/>
            <person name="Choi I.-G."/>
        </authorList>
    </citation>
    <scope>NUCLEOTIDE SEQUENCE</scope>
    <source>
        <strain>KIST612</strain>
    </source>
</reference>
<gene>
    <name evidence="1" type="ordered locus">ELI_0555</name>
</gene>
<dbReference type="HOGENOM" id="CLU_3328036_0_0_9"/>
<accession>E3GIT6</accession>
<dbReference type="EMBL" id="CP002273">
    <property type="protein sequence ID" value="ADO35571.1"/>
    <property type="molecule type" value="Genomic_DNA"/>
</dbReference>
<sequence>MLAENLQKFPLKSNFDILHWRIVISKTADFDFKKTVLS</sequence>
<protein>
    <submittedName>
        <fullName evidence="1">Uncharacterized protein</fullName>
    </submittedName>
</protein>
<dbReference type="AlphaFoldDB" id="E3GIT6"/>
<evidence type="ECO:0000313" key="2">
    <source>
        <dbReference type="Proteomes" id="UP000006873"/>
    </source>
</evidence>
<dbReference type="KEGG" id="elm:ELI_0555"/>
<proteinExistence type="predicted"/>
<name>E3GIT6_9FIRM</name>
<organism evidence="1 2">
    <name type="scientific">Eubacterium callanderi</name>
    <dbReference type="NCBI Taxonomy" id="53442"/>
    <lineage>
        <taxon>Bacteria</taxon>
        <taxon>Bacillati</taxon>
        <taxon>Bacillota</taxon>
        <taxon>Clostridia</taxon>
        <taxon>Eubacteriales</taxon>
        <taxon>Eubacteriaceae</taxon>
        <taxon>Eubacterium</taxon>
    </lineage>
</organism>
<evidence type="ECO:0000313" key="1">
    <source>
        <dbReference type="EMBL" id="ADO35571.1"/>
    </source>
</evidence>